<keyword evidence="2" id="KW-1133">Transmembrane helix</keyword>
<reference evidence="3 4" key="1">
    <citation type="journal article" name="Sci. Rep.">
        <title>Genome-scale phylogenetic analyses confirm Olpidium as the closest living zoosporic fungus to the non-flagellated, terrestrial fungi.</title>
        <authorList>
            <person name="Chang Y."/>
            <person name="Rochon D."/>
            <person name="Sekimoto S."/>
            <person name="Wang Y."/>
            <person name="Chovatia M."/>
            <person name="Sandor L."/>
            <person name="Salamov A."/>
            <person name="Grigoriev I.V."/>
            <person name="Stajich J.E."/>
            <person name="Spatafora J.W."/>
        </authorList>
    </citation>
    <scope>NUCLEOTIDE SEQUENCE [LARGE SCALE GENOMIC DNA]</scope>
    <source>
        <strain evidence="3">S191</strain>
    </source>
</reference>
<dbReference type="Pfam" id="PF04488">
    <property type="entry name" value="Gly_transf_sug"/>
    <property type="match status" value="1"/>
</dbReference>
<comment type="similarity">
    <text evidence="1">Belongs to the glycosyltransferase 32 family.</text>
</comment>
<sequence>MSAGTRFRGGGRRYSARAKIAVALLLAGCTWALLFGYGPRRGDDLLEHPYIPRSYLARPASERVLPAQPIWRRPGDREVVDLQAILRRCDISKYYAHECLEFLQRQDEYLVPFIQAPDVPEPPACRDERTLNMLVHMYWMGPWTKHVAVAIKSFVYSQPPCARLWVWVDGNASAIEQFRAGELTSTLVPRLGRAVELKLWNSTEQLDAVGFADGFDWRDHFDPSTATVAFSDMVRFVVLHNYGGMYVDADVIFLRDMLPMYNANFEFSGQWGFRHAYNTAVLRMFARGPTSRLMIERGMRSGMKFHPMDDITLYAAEAARGESALDSVLVLLPTHVVDPLWVWFDGSHSRGTRLTPSFTQFVDAARADFRDSTTFVNGRQPENFFTGAFLYHTHNFWEEGECGADDDVLRLRVLPSSAMRATSRPLALAPTTVPLTAPLA</sequence>
<keyword evidence="4" id="KW-1185">Reference proteome</keyword>
<dbReference type="InterPro" id="IPR029044">
    <property type="entry name" value="Nucleotide-diphossugar_trans"/>
</dbReference>
<dbReference type="Proteomes" id="UP000673691">
    <property type="component" value="Unassembled WGS sequence"/>
</dbReference>
<dbReference type="SUPFAM" id="SSF53448">
    <property type="entry name" value="Nucleotide-diphospho-sugar transferases"/>
    <property type="match status" value="1"/>
</dbReference>
<protein>
    <submittedName>
        <fullName evidence="3">Uncharacterized protein</fullName>
    </submittedName>
</protein>
<dbReference type="EMBL" id="JAEFCI010005544">
    <property type="protein sequence ID" value="KAG5460226.1"/>
    <property type="molecule type" value="Genomic_DNA"/>
</dbReference>
<organism evidence="3 4">
    <name type="scientific">Olpidium bornovanus</name>
    <dbReference type="NCBI Taxonomy" id="278681"/>
    <lineage>
        <taxon>Eukaryota</taxon>
        <taxon>Fungi</taxon>
        <taxon>Fungi incertae sedis</taxon>
        <taxon>Olpidiomycota</taxon>
        <taxon>Olpidiomycotina</taxon>
        <taxon>Olpidiomycetes</taxon>
        <taxon>Olpidiales</taxon>
        <taxon>Olpidiaceae</taxon>
        <taxon>Olpidium</taxon>
    </lineage>
</organism>
<evidence type="ECO:0000313" key="4">
    <source>
        <dbReference type="Proteomes" id="UP000673691"/>
    </source>
</evidence>
<name>A0A8H7ZVE1_9FUNG</name>
<evidence type="ECO:0000256" key="1">
    <source>
        <dbReference type="ARBA" id="ARBA00009003"/>
    </source>
</evidence>
<accession>A0A8H7ZVE1</accession>
<proteinExistence type="inferred from homology"/>
<keyword evidence="2" id="KW-0472">Membrane</keyword>
<dbReference type="Gene3D" id="3.90.550.20">
    <property type="match status" value="1"/>
</dbReference>
<dbReference type="AlphaFoldDB" id="A0A8H7ZVE1"/>
<feature type="transmembrane region" description="Helical" evidence="2">
    <location>
        <begin position="20"/>
        <end position="38"/>
    </location>
</feature>
<gene>
    <name evidence="3" type="ORF">BJ554DRAFT_7749</name>
</gene>
<keyword evidence="2" id="KW-0812">Transmembrane</keyword>
<evidence type="ECO:0000256" key="2">
    <source>
        <dbReference type="SAM" id="Phobius"/>
    </source>
</evidence>
<dbReference type="InterPro" id="IPR007577">
    <property type="entry name" value="GlycoTrfase_DXD_sugar-bd_CS"/>
</dbReference>
<comment type="caution">
    <text evidence="3">The sequence shown here is derived from an EMBL/GenBank/DDBJ whole genome shotgun (WGS) entry which is preliminary data.</text>
</comment>
<dbReference type="OrthoDB" id="409543at2759"/>
<evidence type="ECO:0000313" key="3">
    <source>
        <dbReference type="EMBL" id="KAG5460226.1"/>
    </source>
</evidence>